<evidence type="ECO:0000256" key="5">
    <source>
        <dbReference type="SAM" id="Phobius"/>
    </source>
</evidence>
<accession>A0A381R2Q5</accession>
<dbReference type="Pfam" id="PF00902">
    <property type="entry name" value="TatC"/>
    <property type="match status" value="1"/>
</dbReference>
<dbReference type="PRINTS" id="PR01840">
    <property type="entry name" value="TATCFAMILY"/>
</dbReference>
<feature type="transmembrane region" description="Helical" evidence="5">
    <location>
        <begin position="12"/>
        <end position="31"/>
    </location>
</feature>
<evidence type="ECO:0000256" key="4">
    <source>
        <dbReference type="ARBA" id="ARBA00023136"/>
    </source>
</evidence>
<sequence length="260" mass="29523">MTFLHHLEELRWHLIRSFIAILIFAFLAFLAKEFIFDTIIFGPKRGDFISYEILCSISQSIGQGDAFCFNELPFRVQSRTVSGQFSAHLWTSILAGFIVAFPYIIWEFWRFISPGMYKNEKEGAKGFIFISSLLFFIGVLFGYYIVTPLSINFLGNYTISNEVFNDFDLASYVGLLKSSVLASGIIFELPIIIHYLTKVGIVTPDFLRKNRKFALVIVLSLSAIITPPDIASQIIVSIPILVLYEISIIISKIGFKKLNN</sequence>
<dbReference type="PANTHER" id="PTHR30371">
    <property type="entry name" value="SEC-INDEPENDENT PROTEIN TRANSLOCASE PROTEIN TATC"/>
    <property type="match status" value="1"/>
</dbReference>
<keyword evidence="3 5" id="KW-1133">Transmembrane helix</keyword>
<organism evidence="6">
    <name type="scientific">marine metagenome</name>
    <dbReference type="NCBI Taxonomy" id="408172"/>
    <lineage>
        <taxon>unclassified sequences</taxon>
        <taxon>metagenomes</taxon>
        <taxon>ecological metagenomes</taxon>
    </lineage>
</organism>
<evidence type="ECO:0008006" key="7">
    <source>
        <dbReference type="Google" id="ProtNLM"/>
    </source>
</evidence>
<feature type="transmembrane region" description="Helical" evidence="5">
    <location>
        <begin position="127"/>
        <end position="146"/>
    </location>
</feature>
<keyword evidence="2 5" id="KW-0812">Transmembrane</keyword>
<feature type="transmembrane region" description="Helical" evidence="5">
    <location>
        <begin position="87"/>
        <end position="106"/>
    </location>
</feature>
<dbReference type="EMBL" id="UINC01001660">
    <property type="protein sequence ID" value="SUZ86011.1"/>
    <property type="molecule type" value="Genomic_DNA"/>
</dbReference>
<feature type="transmembrane region" description="Helical" evidence="5">
    <location>
        <begin position="213"/>
        <end position="228"/>
    </location>
</feature>
<dbReference type="HAMAP" id="MF_00902">
    <property type="entry name" value="TatC"/>
    <property type="match status" value="1"/>
</dbReference>
<proteinExistence type="inferred from homology"/>
<feature type="transmembrane region" description="Helical" evidence="5">
    <location>
        <begin position="169"/>
        <end position="193"/>
    </location>
</feature>
<dbReference type="GO" id="GO:0043953">
    <property type="term" value="P:protein transport by the Tat complex"/>
    <property type="evidence" value="ECO:0007669"/>
    <property type="project" value="TreeGrafter"/>
</dbReference>
<dbReference type="GO" id="GO:0033281">
    <property type="term" value="C:TAT protein transport complex"/>
    <property type="evidence" value="ECO:0007669"/>
    <property type="project" value="TreeGrafter"/>
</dbReference>
<feature type="transmembrane region" description="Helical" evidence="5">
    <location>
        <begin position="234"/>
        <end position="255"/>
    </location>
</feature>
<gene>
    <name evidence="6" type="ORF">METZ01_LOCUS38865</name>
</gene>
<dbReference type="GO" id="GO:0065002">
    <property type="term" value="P:intracellular protein transmembrane transport"/>
    <property type="evidence" value="ECO:0007669"/>
    <property type="project" value="TreeGrafter"/>
</dbReference>
<dbReference type="InterPro" id="IPR002033">
    <property type="entry name" value="TatC"/>
</dbReference>
<comment type="subcellular location">
    <subcellularLocation>
        <location evidence="1">Membrane</location>
        <topology evidence="1">Multi-pass membrane protein</topology>
    </subcellularLocation>
</comment>
<dbReference type="GO" id="GO:0009977">
    <property type="term" value="F:proton motive force dependent protein transmembrane transporter activity"/>
    <property type="evidence" value="ECO:0007669"/>
    <property type="project" value="TreeGrafter"/>
</dbReference>
<evidence type="ECO:0000256" key="3">
    <source>
        <dbReference type="ARBA" id="ARBA00022989"/>
    </source>
</evidence>
<reference evidence="6" key="1">
    <citation type="submission" date="2018-05" db="EMBL/GenBank/DDBJ databases">
        <authorList>
            <person name="Lanie J.A."/>
            <person name="Ng W.-L."/>
            <person name="Kazmierczak K.M."/>
            <person name="Andrzejewski T.M."/>
            <person name="Davidsen T.M."/>
            <person name="Wayne K.J."/>
            <person name="Tettelin H."/>
            <person name="Glass J.I."/>
            <person name="Rusch D."/>
            <person name="Podicherti R."/>
            <person name="Tsui H.-C.T."/>
            <person name="Winkler M.E."/>
        </authorList>
    </citation>
    <scope>NUCLEOTIDE SEQUENCE</scope>
</reference>
<dbReference type="NCBIfam" id="TIGR00945">
    <property type="entry name" value="tatC"/>
    <property type="match status" value="1"/>
</dbReference>
<protein>
    <recommendedName>
        <fullName evidence="7">Sec-independent protein translocase protein TatC</fullName>
    </recommendedName>
</protein>
<keyword evidence="4 5" id="KW-0472">Membrane</keyword>
<evidence type="ECO:0000256" key="2">
    <source>
        <dbReference type="ARBA" id="ARBA00022692"/>
    </source>
</evidence>
<name>A0A381R2Q5_9ZZZZ</name>
<evidence type="ECO:0000313" key="6">
    <source>
        <dbReference type="EMBL" id="SUZ86011.1"/>
    </source>
</evidence>
<evidence type="ECO:0000256" key="1">
    <source>
        <dbReference type="ARBA" id="ARBA00004141"/>
    </source>
</evidence>
<dbReference type="AlphaFoldDB" id="A0A381R2Q5"/>
<dbReference type="PANTHER" id="PTHR30371:SF0">
    <property type="entry name" value="SEC-INDEPENDENT PROTEIN TRANSLOCASE PROTEIN TATC, CHLOROPLASTIC-RELATED"/>
    <property type="match status" value="1"/>
</dbReference>